<evidence type="ECO:0000256" key="1">
    <source>
        <dbReference type="ARBA" id="ARBA00004141"/>
    </source>
</evidence>
<feature type="coiled-coil region" evidence="8">
    <location>
        <begin position="1370"/>
        <end position="1397"/>
    </location>
</feature>
<dbReference type="Pfam" id="PF18139">
    <property type="entry name" value="LSDAT_euk"/>
    <property type="match status" value="1"/>
</dbReference>
<evidence type="ECO:0000256" key="6">
    <source>
        <dbReference type="ARBA" id="ARBA00023136"/>
    </source>
</evidence>
<evidence type="ECO:0000256" key="8">
    <source>
        <dbReference type="SAM" id="Coils"/>
    </source>
</evidence>
<keyword evidence="2" id="KW-0813">Transport</keyword>
<evidence type="ECO:0000256" key="4">
    <source>
        <dbReference type="ARBA" id="ARBA00022989"/>
    </source>
</evidence>
<feature type="compositionally biased region" description="Pro residues" evidence="9">
    <location>
        <begin position="1501"/>
        <end position="1510"/>
    </location>
</feature>
<dbReference type="GO" id="GO:0005886">
    <property type="term" value="C:plasma membrane"/>
    <property type="evidence" value="ECO:0007669"/>
    <property type="project" value="TreeGrafter"/>
</dbReference>
<sequence>MSDLSLNKHFTGRSEMRHNSVKPIGFSSESIEIHRAEKQTHVQRWAAHRRRLSLSFEKDSVNNDVQHDFDLQKIKSELVQFIRDKFMCRECTKFVAKIKNTDKRDESVKCHCGALPEEHKDKRFAVEFYNQGALTVKKKIQMGEIDEQWKKEEHIKKFQTNAFGKIDFQYEGLGGRKPAKYIRLSDDTDVELVLKLLKNHWHMDHPRQANLVITVIGGAKNFKLDGRRKEVFNRGLVSAAQTTNAWIITSGFNMGVMRAVGEAVAEAQSYTYDKNGMTHTLRCLGIAPWGYVLDNKSLINKHENGSWNATYKPSKVIEHGSLVSLNPHHTHFLLVDDGYRGKYGGVAEFRARLESKLAASDDPKLRNEAHSGIPVVLVLVEGGYDAIKDVSRSIEARIPCVVCEGTGRAADILSYAYHHYVTTRNHERIMKDKHRLILEDKLIDAYGKTWAERSDIKKEVANYVETVLKCCKDEKLITVFDMNKNEELDVAILSALLKGKGAKNLDQLHDQLRLALTWNRTDIARDDIFTMNVTWPSGSLNDIMTDALIDDKTGFIRLLLQNGLIMDEYLTAPKLRMLYNKATKTHHLREMLKNETSSKVFTLKHIGKLIQQLLDKYDYSEYKKDVDIKAVERNIEVSLGDENDKLMCPFKDLFMWAVLMNRQELAKFFWEHGDAAIPSALAACKIYDSMMKKLPYHDTDLRNMYMKNKYEFECLAIKVLDECNSIDPEKAALLIERKYSGWGNMDCLELAALAENKEFLSTVCCQNSLSLMWKRGIASHSALVPLCLIFPPLIFCVVKFQSLGDVNKELTPHQKLTTFYRAPVTKFTGHLIMYMIFLILYSYMLLFGYKEQVTPVEWFVIVWLITIIVEEFRQMFFNSLAETFKQRLNLWWNFSAFNRVDALVTVLVILTLILRFVSGFPVMYAKNVYSIMCIFLFIRVLREYSASSSLGPKLVMINQMLKELILFMMILLVFLLAYGISSQALMHPFRDFSPIIFRDILYYPYWQVYGEIYLDELEGRTDDCRNSSVNADGYPCPRFSWLVIIFTACYLLFGNLLLLNILIAIFNNVFNEIQTNSIQVWKYGIYFLVVEYDNKPTLAPPFIIFEHFYEVLKWFCQRTCCKQQVPDNSAELLNYKMTLKIFEKECVKGTLRKEQITEQEFLPKKLAFIYNRVDEMAKILEEEHMMEQRHFEAEQNKLERQQSAGLSESDLERLHESASFSDVGSLSGSDSFPQLVSFSQPKSISRWPSLATIKSLKAKMETIEEMSPKHEPVLPSAVLVDTSYNQRGYQAENPTAKSFEQQQLQDQTFASSHQDQKSKGSKGSRRREKKHKWMNRRYEELIDDHDTRDEQFSSLSHVPAEGQDAGVTMSRQIQKNMEELEIKLGGMNERLTGLEESMQNIGSLLRIAINQRSLFEGGRQPVPARPDPRQTIPVSHEPSLLTSVPPTVPPLDAFNTTDNDGHHVLPMVRNQQQISADSFPLLHPISVQNNYSTLLQVDTTPVPPTHPPTNPFGHLDSSIS</sequence>
<feature type="transmembrane region" description="Helical" evidence="10">
    <location>
        <begin position="831"/>
        <end position="849"/>
    </location>
</feature>
<comment type="subcellular location">
    <subcellularLocation>
        <location evidence="1">Membrane</location>
        <topology evidence="1">Multi-pass membrane protein</topology>
    </subcellularLocation>
</comment>
<keyword evidence="3 10" id="KW-0812">Transmembrane</keyword>
<feature type="transmembrane region" description="Helical" evidence="10">
    <location>
        <begin position="896"/>
        <end position="917"/>
    </location>
</feature>
<feature type="transmembrane region" description="Helical" evidence="10">
    <location>
        <begin position="777"/>
        <end position="798"/>
    </location>
</feature>
<comment type="caution">
    <text evidence="14">The sequence shown here is derived from an EMBL/GenBank/DDBJ whole genome shotgun (WGS) entry which is preliminary data.</text>
</comment>
<evidence type="ECO:0008006" key="16">
    <source>
        <dbReference type="Google" id="ProtNLM"/>
    </source>
</evidence>
<protein>
    <recommendedName>
        <fullName evidence="16">Transient receptor potential cation channel subfamily M member 3</fullName>
    </recommendedName>
</protein>
<feature type="transmembrane region" description="Helical" evidence="10">
    <location>
        <begin position="855"/>
        <end position="876"/>
    </location>
</feature>
<dbReference type="GO" id="GO:0099604">
    <property type="term" value="F:ligand-gated calcium channel activity"/>
    <property type="evidence" value="ECO:0007669"/>
    <property type="project" value="TreeGrafter"/>
</dbReference>
<evidence type="ECO:0000259" key="11">
    <source>
        <dbReference type="Pfam" id="PF00520"/>
    </source>
</evidence>
<reference evidence="14" key="1">
    <citation type="journal article" date="2023" name="Mol. Biol. Evol.">
        <title>Third-Generation Sequencing Reveals the Adaptive Role of the Epigenome in Three Deep-Sea Polychaetes.</title>
        <authorList>
            <person name="Perez M."/>
            <person name="Aroh O."/>
            <person name="Sun Y."/>
            <person name="Lan Y."/>
            <person name="Juniper S.K."/>
            <person name="Young C.R."/>
            <person name="Angers B."/>
            <person name="Qian P.Y."/>
        </authorList>
    </citation>
    <scope>NUCLEOTIDE SEQUENCE</scope>
    <source>
        <strain evidence="14">P08H-3</strain>
    </source>
</reference>
<dbReference type="Proteomes" id="UP001208570">
    <property type="component" value="Unassembled WGS sequence"/>
</dbReference>
<feature type="transmembrane region" description="Helical" evidence="10">
    <location>
        <begin position="961"/>
        <end position="980"/>
    </location>
</feature>
<feature type="region of interest" description="Disordered" evidence="9">
    <location>
        <begin position="1420"/>
        <end position="1446"/>
    </location>
</feature>
<evidence type="ECO:0000259" key="12">
    <source>
        <dbReference type="Pfam" id="PF18139"/>
    </source>
</evidence>
<keyword evidence="5" id="KW-0406">Ion transport</keyword>
<dbReference type="PANTHER" id="PTHR13800:SF12">
    <property type="entry name" value="TRANSIENT RECEPTOR POTENTIAL CATION CHANNEL SUBFAMILY M MEMBER-LIKE 2"/>
    <property type="match status" value="1"/>
</dbReference>
<dbReference type="InterPro" id="IPR005821">
    <property type="entry name" value="Ion_trans_dom"/>
</dbReference>
<dbReference type="Pfam" id="PF25508">
    <property type="entry name" value="TRPM2"/>
    <property type="match status" value="1"/>
</dbReference>
<evidence type="ECO:0000256" key="9">
    <source>
        <dbReference type="SAM" id="MobiDB-lite"/>
    </source>
</evidence>
<evidence type="ECO:0000256" key="10">
    <source>
        <dbReference type="SAM" id="Phobius"/>
    </source>
</evidence>
<name>A0AAD9J869_9ANNE</name>
<feature type="region of interest" description="Disordered" evidence="9">
    <location>
        <begin position="1295"/>
        <end position="1333"/>
    </location>
</feature>
<evidence type="ECO:0000256" key="2">
    <source>
        <dbReference type="ARBA" id="ARBA00022448"/>
    </source>
</evidence>
<feature type="compositionally biased region" description="Basic residues" evidence="9">
    <location>
        <begin position="1319"/>
        <end position="1333"/>
    </location>
</feature>
<dbReference type="InterPro" id="IPR057366">
    <property type="entry name" value="TRPM-like"/>
</dbReference>
<feature type="domain" description="TRPM SLOG" evidence="12">
    <location>
        <begin position="179"/>
        <end position="438"/>
    </location>
</feature>
<proteinExistence type="predicted"/>
<dbReference type="InterPro" id="IPR041491">
    <property type="entry name" value="TRPM_SLOG"/>
</dbReference>
<accession>A0AAD9J869</accession>
<feature type="domain" description="TRPM-like" evidence="13">
    <location>
        <begin position="527"/>
        <end position="761"/>
    </location>
</feature>
<keyword evidence="6 10" id="KW-0472">Membrane</keyword>
<evidence type="ECO:0000256" key="5">
    <source>
        <dbReference type="ARBA" id="ARBA00023065"/>
    </source>
</evidence>
<gene>
    <name evidence="14" type="ORF">LSH36_516g01000</name>
</gene>
<feature type="region of interest" description="Disordered" evidence="9">
    <location>
        <begin position="1500"/>
        <end position="1520"/>
    </location>
</feature>
<feature type="transmembrane region" description="Helical" evidence="10">
    <location>
        <begin position="1039"/>
        <end position="1066"/>
    </location>
</feature>
<keyword evidence="7" id="KW-0407">Ion channel</keyword>
<evidence type="ECO:0000256" key="7">
    <source>
        <dbReference type="ARBA" id="ARBA00023303"/>
    </source>
</evidence>
<evidence type="ECO:0000256" key="3">
    <source>
        <dbReference type="ARBA" id="ARBA00022692"/>
    </source>
</evidence>
<dbReference type="InterPro" id="IPR050927">
    <property type="entry name" value="TRPM"/>
</dbReference>
<dbReference type="EMBL" id="JAODUP010000516">
    <property type="protein sequence ID" value="KAK2148094.1"/>
    <property type="molecule type" value="Genomic_DNA"/>
</dbReference>
<evidence type="ECO:0000313" key="14">
    <source>
        <dbReference type="EMBL" id="KAK2148094.1"/>
    </source>
</evidence>
<dbReference type="Pfam" id="PF00520">
    <property type="entry name" value="Ion_trans"/>
    <property type="match status" value="1"/>
</dbReference>
<keyword evidence="4 10" id="KW-1133">Transmembrane helix</keyword>
<organism evidence="14 15">
    <name type="scientific">Paralvinella palmiformis</name>
    <dbReference type="NCBI Taxonomy" id="53620"/>
    <lineage>
        <taxon>Eukaryota</taxon>
        <taxon>Metazoa</taxon>
        <taxon>Spiralia</taxon>
        <taxon>Lophotrochozoa</taxon>
        <taxon>Annelida</taxon>
        <taxon>Polychaeta</taxon>
        <taxon>Sedentaria</taxon>
        <taxon>Canalipalpata</taxon>
        <taxon>Terebellida</taxon>
        <taxon>Terebelliformia</taxon>
        <taxon>Alvinellidae</taxon>
        <taxon>Paralvinella</taxon>
    </lineage>
</organism>
<feature type="compositionally biased region" description="Polar residues" evidence="9">
    <location>
        <begin position="1295"/>
        <end position="1310"/>
    </location>
</feature>
<evidence type="ECO:0000259" key="13">
    <source>
        <dbReference type="Pfam" id="PF25508"/>
    </source>
</evidence>
<dbReference type="PANTHER" id="PTHR13800">
    <property type="entry name" value="TRANSIENT RECEPTOR POTENTIAL CATION CHANNEL, SUBFAMILY M, MEMBER 6"/>
    <property type="match status" value="1"/>
</dbReference>
<evidence type="ECO:0000313" key="15">
    <source>
        <dbReference type="Proteomes" id="UP001208570"/>
    </source>
</evidence>
<keyword evidence="15" id="KW-1185">Reference proteome</keyword>
<feature type="domain" description="Ion transport" evidence="11">
    <location>
        <begin position="831"/>
        <end position="1075"/>
    </location>
</feature>
<keyword evidence="8" id="KW-0175">Coiled coil</keyword>